<dbReference type="EMBL" id="KL142375">
    <property type="protein sequence ID" value="KDR78050.1"/>
    <property type="molecule type" value="Genomic_DNA"/>
</dbReference>
<gene>
    <name evidence="2" type="ORF">GALMADRAFT_245030</name>
</gene>
<dbReference type="InterPro" id="IPR000719">
    <property type="entry name" value="Prot_kinase_dom"/>
</dbReference>
<dbReference type="PROSITE" id="PS50011">
    <property type="entry name" value="PROTEIN_KINASE_DOM"/>
    <property type="match status" value="1"/>
</dbReference>
<dbReference type="AlphaFoldDB" id="A0A067T4F2"/>
<reference evidence="3" key="1">
    <citation type="journal article" date="2014" name="Proc. Natl. Acad. Sci. U.S.A.">
        <title>Extensive sampling of basidiomycete genomes demonstrates inadequacy of the white-rot/brown-rot paradigm for wood decay fungi.</title>
        <authorList>
            <person name="Riley R."/>
            <person name="Salamov A.A."/>
            <person name="Brown D.W."/>
            <person name="Nagy L.G."/>
            <person name="Floudas D."/>
            <person name="Held B.W."/>
            <person name="Levasseur A."/>
            <person name="Lombard V."/>
            <person name="Morin E."/>
            <person name="Otillar R."/>
            <person name="Lindquist E.A."/>
            <person name="Sun H."/>
            <person name="LaButti K.M."/>
            <person name="Schmutz J."/>
            <person name="Jabbour D."/>
            <person name="Luo H."/>
            <person name="Baker S.E."/>
            <person name="Pisabarro A.G."/>
            <person name="Walton J.D."/>
            <person name="Blanchette R.A."/>
            <person name="Henrissat B."/>
            <person name="Martin F."/>
            <person name="Cullen D."/>
            <person name="Hibbett D.S."/>
            <person name="Grigoriev I.V."/>
        </authorList>
    </citation>
    <scope>NUCLEOTIDE SEQUENCE [LARGE SCALE GENOMIC DNA]</scope>
    <source>
        <strain evidence="3">CBS 339.88</strain>
    </source>
</reference>
<dbReference type="PANTHER" id="PTHR37171:SF1">
    <property type="entry name" value="SERINE_THREONINE-PROTEIN KINASE YRZF-RELATED"/>
    <property type="match status" value="1"/>
</dbReference>
<sequence>MVETAVGTTETVHFPVGSSVTLHLPNQTASMTILKPFLPFTISQVYLVTPTDAQSNLPSKLVMKVYDPRYFNQRTPHPYAKVPPRAWSLEAETMAVQYRQEIAQGQHVDEPDEHAFFCNLVTEAHLWENRFYRDMECSYESEVGSYEALEDLQGSFIPKLYTHGRLIPTEDKRAIEPYVVLMEYIDGIPLSEVAPGTLHIPSTVYQPLWDVIKTFGERGVLHTDVNDKNLILSPPDAPSRMVLIDFGLAALRDGNDWDDAYWEYNVQTASDSYHMKKTLQGAGVKVS</sequence>
<accession>A0A067T4F2</accession>
<dbReference type="GO" id="GO:0004672">
    <property type="term" value="F:protein kinase activity"/>
    <property type="evidence" value="ECO:0007669"/>
    <property type="project" value="InterPro"/>
</dbReference>
<dbReference type="STRING" id="685588.A0A067T4F2"/>
<name>A0A067T4F2_GALM3</name>
<evidence type="ECO:0000313" key="2">
    <source>
        <dbReference type="EMBL" id="KDR78050.1"/>
    </source>
</evidence>
<dbReference type="GO" id="GO:0005524">
    <property type="term" value="F:ATP binding"/>
    <property type="evidence" value="ECO:0007669"/>
    <property type="project" value="InterPro"/>
</dbReference>
<dbReference type="PANTHER" id="PTHR37171">
    <property type="entry name" value="SERINE/THREONINE-PROTEIN KINASE YRZF-RELATED"/>
    <property type="match status" value="1"/>
</dbReference>
<dbReference type="Pfam" id="PF03109">
    <property type="entry name" value="ABC1"/>
    <property type="match status" value="1"/>
</dbReference>
<protein>
    <recommendedName>
        <fullName evidence="1">Protein kinase domain-containing protein</fullName>
    </recommendedName>
</protein>
<dbReference type="InterPro" id="IPR011009">
    <property type="entry name" value="Kinase-like_dom_sf"/>
</dbReference>
<dbReference type="Proteomes" id="UP000027222">
    <property type="component" value="Unassembled WGS sequence"/>
</dbReference>
<dbReference type="SUPFAM" id="SSF56112">
    <property type="entry name" value="Protein kinase-like (PK-like)"/>
    <property type="match status" value="1"/>
</dbReference>
<organism evidence="2 3">
    <name type="scientific">Galerina marginata (strain CBS 339.88)</name>
    <dbReference type="NCBI Taxonomy" id="685588"/>
    <lineage>
        <taxon>Eukaryota</taxon>
        <taxon>Fungi</taxon>
        <taxon>Dikarya</taxon>
        <taxon>Basidiomycota</taxon>
        <taxon>Agaricomycotina</taxon>
        <taxon>Agaricomycetes</taxon>
        <taxon>Agaricomycetidae</taxon>
        <taxon>Agaricales</taxon>
        <taxon>Agaricineae</taxon>
        <taxon>Strophariaceae</taxon>
        <taxon>Galerina</taxon>
    </lineage>
</organism>
<dbReference type="InterPro" id="IPR052396">
    <property type="entry name" value="Meiotic_Drive_Suppr_Kinase"/>
</dbReference>
<evidence type="ECO:0000313" key="3">
    <source>
        <dbReference type="Proteomes" id="UP000027222"/>
    </source>
</evidence>
<proteinExistence type="predicted"/>
<dbReference type="InterPro" id="IPR004147">
    <property type="entry name" value="ABC1_dom"/>
</dbReference>
<feature type="domain" description="Protein kinase" evidence="1">
    <location>
        <begin position="31"/>
        <end position="287"/>
    </location>
</feature>
<evidence type="ECO:0000259" key="1">
    <source>
        <dbReference type="PROSITE" id="PS50011"/>
    </source>
</evidence>
<keyword evidence="3" id="KW-1185">Reference proteome</keyword>
<dbReference type="OrthoDB" id="3269050at2759"/>
<dbReference type="HOGENOM" id="CLU_054599_1_0_1"/>